<reference evidence="3 5" key="1">
    <citation type="submission" date="2015-02" db="EMBL/GenBank/DDBJ databases">
        <authorList>
            <person name="Chooi Y.-H."/>
        </authorList>
    </citation>
    <scope>NUCLEOTIDE SEQUENCE [LARGE SCALE GENOMIC DNA]</scope>
    <source>
        <strain evidence="3">E3</strain>
    </source>
</reference>
<evidence type="ECO:0000313" key="4">
    <source>
        <dbReference type="EMBL" id="SPQ97787.1"/>
    </source>
</evidence>
<keyword evidence="1" id="KW-0732">Signal</keyword>
<dbReference type="OrthoDB" id="6244550at2759"/>
<feature type="signal peptide" evidence="1">
    <location>
        <begin position="1"/>
        <end position="19"/>
    </location>
</feature>
<keyword evidence="5" id="KW-1185">Reference proteome</keyword>
<evidence type="ECO:0000313" key="3">
    <source>
        <dbReference type="EMBL" id="CEO97475.1"/>
    </source>
</evidence>
<dbReference type="Proteomes" id="UP000039324">
    <property type="component" value="Unassembled WGS sequence"/>
</dbReference>
<dbReference type="GO" id="GO:0005085">
    <property type="term" value="F:guanyl-nucleotide exchange factor activity"/>
    <property type="evidence" value="ECO:0007669"/>
    <property type="project" value="InterPro"/>
</dbReference>
<feature type="domain" description="DH" evidence="2">
    <location>
        <begin position="110"/>
        <end position="278"/>
    </location>
</feature>
<dbReference type="Proteomes" id="UP000290189">
    <property type="component" value="Unassembled WGS sequence"/>
</dbReference>
<dbReference type="Gene3D" id="1.20.900.10">
    <property type="entry name" value="Dbl homology (DH) domain"/>
    <property type="match status" value="1"/>
</dbReference>
<dbReference type="SUPFAM" id="SSF48065">
    <property type="entry name" value="DBL homology domain (DH-domain)"/>
    <property type="match status" value="1"/>
</dbReference>
<sequence>MSLARLLMQVLTVVGVTRMLPAPTLKPADSRRVSALLPPDPRTKRCESSSIRSVEWALPALPKTPSLLATPELRKYMLKGRARSSLASRGSLISLLRSRVSVQPVKVTPKIASIIQEMAKTERDYVRQIRCLREEVSNPMFESVVLPKKVVNDIITGHKDLARKLRKAKVSSDPVRAVVTILSKKFSLPLTESSLSMAHAKYAAFLHDWSKHYKVVPKAQSGRAWERDNCLIRPVQRVGKYSLFLGDLLTSLADDNGAEEVEATRENITEVVKEVNAFVILHEERRARKIPESIPLPQYLQGGRLLLRSECVSLAGQPKRRSKRLATRPNKWDMILTTDALTVLPISKRDTFEQKWPTPVRVYELSDIDSLSNLCQLDSSIDVVLDQPAGNVGGHGGFRLTFKDQRDCQSWFSNIIDARKQNVSAR</sequence>
<proteinExistence type="predicted"/>
<protein>
    <recommendedName>
        <fullName evidence="2">DH domain-containing protein</fullName>
    </recommendedName>
</protein>
<dbReference type="PROSITE" id="PS50010">
    <property type="entry name" value="DH_2"/>
    <property type="match status" value="1"/>
</dbReference>
<dbReference type="SMART" id="SM00325">
    <property type="entry name" value="RhoGEF"/>
    <property type="match status" value="1"/>
</dbReference>
<dbReference type="EMBL" id="OVEO01000008">
    <property type="protein sequence ID" value="SPQ97787.1"/>
    <property type="molecule type" value="Genomic_DNA"/>
</dbReference>
<organism evidence="3 5">
    <name type="scientific">Plasmodiophora brassicae</name>
    <name type="common">Clubroot disease agent</name>
    <dbReference type="NCBI Taxonomy" id="37360"/>
    <lineage>
        <taxon>Eukaryota</taxon>
        <taxon>Sar</taxon>
        <taxon>Rhizaria</taxon>
        <taxon>Endomyxa</taxon>
        <taxon>Phytomyxea</taxon>
        <taxon>Plasmodiophorida</taxon>
        <taxon>Plasmodiophoridae</taxon>
        <taxon>Plasmodiophora</taxon>
    </lineage>
</organism>
<keyword evidence="4" id="KW-0496">Mitochondrion</keyword>
<evidence type="ECO:0000256" key="1">
    <source>
        <dbReference type="SAM" id="SignalP"/>
    </source>
</evidence>
<dbReference type="AlphaFoldDB" id="A0A0G4IQH7"/>
<accession>A0A0G4IQH7</accession>
<evidence type="ECO:0000313" key="5">
    <source>
        <dbReference type="Proteomes" id="UP000039324"/>
    </source>
</evidence>
<feature type="chain" id="PRO_5033717244" description="DH domain-containing protein" evidence="1">
    <location>
        <begin position="20"/>
        <end position="426"/>
    </location>
</feature>
<geneLocation type="mitochondrion" evidence="4"/>
<reference evidence="4 6" key="2">
    <citation type="submission" date="2018-03" db="EMBL/GenBank/DDBJ databases">
        <authorList>
            <person name="Fogelqvist J."/>
        </authorList>
    </citation>
    <scope>NUCLEOTIDE SEQUENCE [LARGE SCALE GENOMIC DNA]</scope>
</reference>
<gene>
    <name evidence="3" type="ORF">PBRA_000820</name>
    <name evidence="4" type="ORF">PLBR_LOCUS5002</name>
</gene>
<evidence type="ECO:0000313" key="6">
    <source>
        <dbReference type="Proteomes" id="UP000290189"/>
    </source>
</evidence>
<dbReference type="Pfam" id="PF00621">
    <property type="entry name" value="RhoGEF"/>
    <property type="match status" value="1"/>
</dbReference>
<name>A0A0G4IQH7_PLABS</name>
<dbReference type="InterPro" id="IPR035899">
    <property type="entry name" value="DBL_dom_sf"/>
</dbReference>
<evidence type="ECO:0000259" key="2">
    <source>
        <dbReference type="PROSITE" id="PS50010"/>
    </source>
</evidence>
<dbReference type="InterPro" id="IPR000219">
    <property type="entry name" value="DH_dom"/>
</dbReference>
<dbReference type="EMBL" id="CDSF01000079">
    <property type="protein sequence ID" value="CEO97475.1"/>
    <property type="molecule type" value="Genomic_DNA"/>
</dbReference>